<organism evidence="1">
    <name type="scientific">Fusarium oxysporum f. sp. cepae</name>
    <dbReference type="NCBI Taxonomy" id="396571"/>
    <lineage>
        <taxon>Eukaryota</taxon>
        <taxon>Fungi</taxon>
        <taxon>Dikarya</taxon>
        <taxon>Ascomycota</taxon>
        <taxon>Pezizomycotina</taxon>
        <taxon>Sordariomycetes</taxon>
        <taxon>Hypocreomycetidae</taxon>
        <taxon>Hypocreales</taxon>
        <taxon>Nectriaceae</taxon>
        <taxon>Fusarium</taxon>
        <taxon>Fusarium oxysporum species complex</taxon>
    </lineage>
</organism>
<reference evidence="1" key="1">
    <citation type="journal article" date="2018" name="Sci. Rep.">
        <title>Characterisation of pathogen-specific regions and novel effector candidates in Fusarium oxysporum f. sp. cepae.</title>
        <authorList>
            <person name="Armitage A.D."/>
            <person name="Taylor A."/>
            <person name="Sobczyk M.K."/>
            <person name="Baxter L."/>
            <person name="Greenfield B.P."/>
            <person name="Bates H.J."/>
            <person name="Wilson F."/>
            <person name="Jackson A.C."/>
            <person name="Ott S."/>
            <person name="Harrison R.J."/>
            <person name="Clarkson J.P."/>
        </authorList>
    </citation>
    <scope>NUCLEOTIDE SEQUENCE [LARGE SCALE GENOMIC DNA]</scope>
    <source>
        <strain evidence="1">FoC_Fus2</strain>
    </source>
</reference>
<comment type="caution">
    <text evidence="1">The sequence shown here is derived from an EMBL/GenBank/DDBJ whole genome shotgun (WGS) entry which is preliminary data.</text>
</comment>
<gene>
    <name evidence="1" type="ORF">BFJ65_g7457</name>
</gene>
<dbReference type="AlphaFoldDB" id="A0A3L6NRL0"/>
<name>A0A3L6NRL0_FUSOX</name>
<sequence>MQGKGFNQWNKKIRGASQEIFHFFLIISSPNDPPLDASSDAYASF</sequence>
<proteinExistence type="predicted"/>
<dbReference type="EMBL" id="MRCU01000004">
    <property type="protein sequence ID" value="RKK20762.1"/>
    <property type="molecule type" value="Genomic_DNA"/>
</dbReference>
<accession>A0A3L6NRL0</accession>
<evidence type="ECO:0000313" key="1">
    <source>
        <dbReference type="EMBL" id="RKK20762.1"/>
    </source>
</evidence>
<dbReference type="Proteomes" id="UP000270866">
    <property type="component" value="Chromosome 7"/>
</dbReference>
<protein>
    <submittedName>
        <fullName evidence="1">Uncharacterized protein</fullName>
    </submittedName>
</protein>